<dbReference type="OrthoDB" id="2505424at2759"/>
<proteinExistence type="predicted"/>
<evidence type="ECO:0000313" key="1">
    <source>
        <dbReference type="EMBL" id="OAV88108.1"/>
    </source>
</evidence>
<organism evidence="1">
    <name type="scientific">Puccinia triticina (isolate 1-1 / race 1 (BBBD))</name>
    <name type="common">Brown leaf rust fungus</name>
    <dbReference type="NCBI Taxonomy" id="630390"/>
    <lineage>
        <taxon>Eukaryota</taxon>
        <taxon>Fungi</taxon>
        <taxon>Dikarya</taxon>
        <taxon>Basidiomycota</taxon>
        <taxon>Pucciniomycotina</taxon>
        <taxon>Pucciniomycetes</taxon>
        <taxon>Pucciniales</taxon>
        <taxon>Pucciniaceae</taxon>
        <taxon>Puccinia</taxon>
    </lineage>
</organism>
<dbReference type="VEuPathDB" id="FungiDB:PTTG_29147"/>
<dbReference type="EnsemblFungi" id="PTTG_29147-t43_1">
    <property type="protein sequence ID" value="PTTG_29147-t43_1-p1"/>
    <property type="gene ID" value="PTTG_29147"/>
</dbReference>
<reference evidence="1" key="1">
    <citation type="submission" date="2009-11" db="EMBL/GenBank/DDBJ databases">
        <authorList>
            <consortium name="The Broad Institute Genome Sequencing Platform"/>
            <person name="Ward D."/>
            <person name="Feldgarden M."/>
            <person name="Earl A."/>
            <person name="Young S.K."/>
            <person name="Zeng Q."/>
            <person name="Koehrsen M."/>
            <person name="Alvarado L."/>
            <person name="Berlin A."/>
            <person name="Bochicchio J."/>
            <person name="Borenstein D."/>
            <person name="Chapman S.B."/>
            <person name="Chen Z."/>
            <person name="Engels R."/>
            <person name="Freedman E."/>
            <person name="Gellesch M."/>
            <person name="Goldberg J."/>
            <person name="Griggs A."/>
            <person name="Gujja S."/>
            <person name="Heilman E."/>
            <person name="Heiman D."/>
            <person name="Hepburn T."/>
            <person name="Howarth C."/>
            <person name="Jen D."/>
            <person name="Larson L."/>
            <person name="Lewis B."/>
            <person name="Mehta T."/>
            <person name="Park D."/>
            <person name="Pearson M."/>
            <person name="Roberts A."/>
            <person name="Saif S."/>
            <person name="Shea T."/>
            <person name="Shenoy N."/>
            <person name="Sisk P."/>
            <person name="Stolte C."/>
            <person name="Sykes S."/>
            <person name="Thomson T."/>
            <person name="Walk T."/>
            <person name="White J."/>
            <person name="Yandava C."/>
            <person name="Izard J."/>
            <person name="Baranova O.V."/>
            <person name="Blanton J.M."/>
            <person name="Tanner A.C."/>
            <person name="Dewhirst F.E."/>
            <person name="Haas B."/>
            <person name="Nusbaum C."/>
            <person name="Birren B."/>
        </authorList>
    </citation>
    <scope>NUCLEOTIDE SEQUENCE [LARGE SCALE GENOMIC DNA]</scope>
    <source>
        <strain evidence="1">1-1 BBBD Race 1</strain>
    </source>
</reference>
<gene>
    <name evidence="1" type="ORF">PTTG_29147</name>
</gene>
<name>A0A180G670_PUCT1</name>
<dbReference type="AlphaFoldDB" id="A0A180G670"/>
<reference evidence="2" key="4">
    <citation type="submission" date="2025-05" db="UniProtKB">
        <authorList>
            <consortium name="EnsemblFungi"/>
        </authorList>
    </citation>
    <scope>IDENTIFICATION</scope>
    <source>
        <strain evidence="2">isolate 1-1 / race 1 (BBBD)</strain>
    </source>
</reference>
<reference evidence="1" key="2">
    <citation type="submission" date="2016-05" db="EMBL/GenBank/DDBJ databases">
        <title>Comparative analysis highlights variable genome content of wheat rusts and divergence of the mating loci.</title>
        <authorList>
            <person name="Cuomo C.A."/>
            <person name="Bakkeren G."/>
            <person name="Szabo L."/>
            <person name="Khalil H."/>
            <person name="Joly D."/>
            <person name="Goldberg J."/>
            <person name="Young S."/>
            <person name="Zeng Q."/>
            <person name="Fellers J."/>
        </authorList>
    </citation>
    <scope>NUCLEOTIDE SEQUENCE [LARGE SCALE GENOMIC DNA]</scope>
    <source>
        <strain evidence="1">1-1 BBBD Race 1</strain>
    </source>
</reference>
<evidence type="ECO:0000313" key="3">
    <source>
        <dbReference type="Proteomes" id="UP000005240"/>
    </source>
</evidence>
<dbReference type="Proteomes" id="UP000005240">
    <property type="component" value="Unassembled WGS sequence"/>
</dbReference>
<reference evidence="2 3" key="3">
    <citation type="journal article" date="2017" name="G3 (Bethesda)">
        <title>Comparative analysis highlights variable genome content of wheat rusts and divergence of the mating loci.</title>
        <authorList>
            <person name="Cuomo C.A."/>
            <person name="Bakkeren G."/>
            <person name="Khalil H.B."/>
            <person name="Panwar V."/>
            <person name="Joly D."/>
            <person name="Linning R."/>
            <person name="Sakthikumar S."/>
            <person name="Song X."/>
            <person name="Adiconis X."/>
            <person name="Fan L."/>
            <person name="Goldberg J.M."/>
            <person name="Levin J.Z."/>
            <person name="Young S."/>
            <person name="Zeng Q."/>
            <person name="Anikster Y."/>
            <person name="Bruce M."/>
            <person name="Wang M."/>
            <person name="Yin C."/>
            <person name="McCallum B."/>
            <person name="Szabo L.J."/>
            <person name="Hulbert S."/>
            <person name="Chen X."/>
            <person name="Fellers J.P."/>
        </authorList>
    </citation>
    <scope>NUCLEOTIDE SEQUENCE</scope>
    <source>
        <strain evidence="2">isolate 1-1 / race 1 (BBBD)</strain>
        <strain evidence="3">Isolate 1-1 / race 1 (BBBD)</strain>
    </source>
</reference>
<keyword evidence="3" id="KW-1185">Reference proteome</keyword>
<accession>A0A180G670</accession>
<evidence type="ECO:0000313" key="2">
    <source>
        <dbReference type="EnsemblFungi" id="PTTG_29147-t43_1-p1"/>
    </source>
</evidence>
<protein>
    <submittedName>
        <fullName evidence="1 2">Uncharacterized protein</fullName>
    </submittedName>
</protein>
<sequence>MPKASSYLLSNHKSSTRTRNKRLFEMLPAHNSPLCQALYDFIRLILGVKNGSDKWRSSPSPSQLAQLNSAWSSDTLAETIIGISRQVTATQLDSKTPLHGKKKVLHESHQVIFLRHLEILQFPHAAFNWNEPHSSPWNQALTNLILTHWIHAQENGAFSAYPMDPTAASDPNTLTGLIHRWFNGRQDEVKKEERNPGSSKFHKKLIQKSHFRKRLSEHRTDTLRRLRVDSKFHEIFEDPLCISDTEKEEDGKLVKVNLAWRSTVATKLAARVDGLTIRRKREDNGRAFGPGQLLENRRQQPTQIRLAETTRIPRCQPEDFYAEEFLQSLGKAAKEELSIQPPLGLLDLWFNLDCL</sequence>
<dbReference type="EMBL" id="ADAS02000213">
    <property type="protein sequence ID" value="OAV88108.1"/>
    <property type="molecule type" value="Genomic_DNA"/>
</dbReference>